<dbReference type="AlphaFoldDB" id="A0A0F9KZQ0"/>
<reference evidence="1" key="1">
    <citation type="journal article" date="2015" name="Nature">
        <title>Complex archaea that bridge the gap between prokaryotes and eukaryotes.</title>
        <authorList>
            <person name="Spang A."/>
            <person name="Saw J.H."/>
            <person name="Jorgensen S.L."/>
            <person name="Zaremba-Niedzwiedzka K."/>
            <person name="Martijn J."/>
            <person name="Lind A.E."/>
            <person name="van Eijk R."/>
            <person name="Schleper C."/>
            <person name="Guy L."/>
            <person name="Ettema T.J."/>
        </authorList>
    </citation>
    <scope>NUCLEOTIDE SEQUENCE</scope>
</reference>
<proteinExistence type="predicted"/>
<sequence>MSYADPRNKHLQKFREIKERGREKAILRNEILENNPRLVNLPKQLEAIVDGALRARGIG</sequence>
<name>A0A0F9KZQ0_9ZZZZ</name>
<organism evidence="1">
    <name type="scientific">marine sediment metagenome</name>
    <dbReference type="NCBI Taxonomy" id="412755"/>
    <lineage>
        <taxon>unclassified sequences</taxon>
        <taxon>metagenomes</taxon>
        <taxon>ecological metagenomes</taxon>
    </lineage>
</organism>
<gene>
    <name evidence="1" type="ORF">LCGC14_1574650</name>
</gene>
<accession>A0A0F9KZQ0</accession>
<comment type="caution">
    <text evidence="1">The sequence shown here is derived from an EMBL/GenBank/DDBJ whole genome shotgun (WGS) entry which is preliminary data.</text>
</comment>
<dbReference type="EMBL" id="LAZR01012320">
    <property type="protein sequence ID" value="KKM27453.1"/>
    <property type="molecule type" value="Genomic_DNA"/>
</dbReference>
<evidence type="ECO:0000313" key="1">
    <source>
        <dbReference type="EMBL" id="KKM27453.1"/>
    </source>
</evidence>
<protein>
    <submittedName>
        <fullName evidence="1">Uncharacterized protein</fullName>
    </submittedName>
</protein>